<dbReference type="Proteomes" id="UP000626109">
    <property type="component" value="Unassembled WGS sequence"/>
</dbReference>
<reference evidence="3" key="1">
    <citation type="submission" date="2021-02" db="EMBL/GenBank/DDBJ databases">
        <authorList>
            <person name="Dougan E. K."/>
            <person name="Rhodes N."/>
            <person name="Thang M."/>
            <person name="Chan C."/>
        </authorList>
    </citation>
    <scope>NUCLEOTIDE SEQUENCE</scope>
</reference>
<feature type="transmembrane region" description="Helical" evidence="2">
    <location>
        <begin position="226"/>
        <end position="245"/>
    </location>
</feature>
<feature type="transmembrane region" description="Helical" evidence="2">
    <location>
        <begin position="42"/>
        <end position="71"/>
    </location>
</feature>
<feature type="non-terminal residue" evidence="3">
    <location>
        <position position="349"/>
    </location>
</feature>
<sequence>GSPGENVMRGVRKMSMVNLPQAMLSLWVHASELVPVGQGPSLGFWVLGLAFLAAFLCTAFGIADFVLYIWVHDAFVRQNKKLVTIHYCTELLARVPVVVLFHMSYSRSRGYWPTLLLFSFDVLLTSLLLLMSRLAQPSSCLDVCRCCLAGLCTRQSFTQFLYSLVVSVQLFVVNVVFFDPGLIFCYVNQAFYVIKYVELVVMLHLIRSCRGTGILDGLPRSALDAFCWGELCAAGISAALVWGYVPLRRRLKDARLTNSPDPSGNTASVEEGRADGLPSINSPILPCSPSGSGAGERGRTVERLEEIFEMLLLLGRASCRRNRARLLDLITSELWLQALRWDGEYEDGQ</sequence>
<dbReference type="AlphaFoldDB" id="A0A813JDD6"/>
<evidence type="ECO:0000256" key="2">
    <source>
        <dbReference type="SAM" id="Phobius"/>
    </source>
</evidence>
<feature type="transmembrane region" description="Helical" evidence="2">
    <location>
        <begin position="83"/>
        <end position="105"/>
    </location>
</feature>
<keyword evidence="2" id="KW-1133">Transmembrane helix</keyword>
<name>A0A813JDD6_POLGL</name>
<evidence type="ECO:0000313" key="3">
    <source>
        <dbReference type="EMBL" id="CAE8673657.1"/>
    </source>
</evidence>
<evidence type="ECO:0000313" key="4">
    <source>
        <dbReference type="Proteomes" id="UP000626109"/>
    </source>
</evidence>
<comment type="caution">
    <text evidence="3">The sequence shown here is derived from an EMBL/GenBank/DDBJ whole genome shotgun (WGS) entry which is preliminary data.</text>
</comment>
<keyword evidence="2" id="KW-0472">Membrane</keyword>
<organism evidence="3 4">
    <name type="scientific">Polarella glacialis</name>
    <name type="common">Dinoflagellate</name>
    <dbReference type="NCBI Taxonomy" id="89957"/>
    <lineage>
        <taxon>Eukaryota</taxon>
        <taxon>Sar</taxon>
        <taxon>Alveolata</taxon>
        <taxon>Dinophyceae</taxon>
        <taxon>Suessiales</taxon>
        <taxon>Suessiaceae</taxon>
        <taxon>Polarella</taxon>
    </lineage>
</organism>
<feature type="compositionally biased region" description="Polar residues" evidence="1">
    <location>
        <begin position="256"/>
        <end position="268"/>
    </location>
</feature>
<gene>
    <name evidence="3" type="ORF">PGLA2088_LOCUS18627</name>
</gene>
<proteinExistence type="predicted"/>
<evidence type="ECO:0000256" key="1">
    <source>
        <dbReference type="SAM" id="MobiDB-lite"/>
    </source>
</evidence>
<dbReference type="EMBL" id="CAJNNW010024673">
    <property type="protein sequence ID" value="CAE8673657.1"/>
    <property type="molecule type" value="Genomic_DNA"/>
</dbReference>
<accession>A0A813JDD6</accession>
<feature type="non-terminal residue" evidence="3">
    <location>
        <position position="1"/>
    </location>
</feature>
<feature type="region of interest" description="Disordered" evidence="1">
    <location>
        <begin position="256"/>
        <end position="279"/>
    </location>
</feature>
<protein>
    <submittedName>
        <fullName evidence="3">Uncharacterized protein</fullName>
    </submittedName>
</protein>
<feature type="transmembrane region" description="Helical" evidence="2">
    <location>
        <begin position="111"/>
        <end position="131"/>
    </location>
</feature>
<feature type="transmembrane region" description="Helical" evidence="2">
    <location>
        <begin position="160"/>
        <end position="178"/>
    </location>
</feature>
<keyword evidence="2" id="KW-0812">Transmembrane</keyword>